<proteinExistence type="predicted"/>
<dbReference type="Proteomes" id="UP000297814">
    <property type="component" value="Unassembled WGS sequence"/>
</dbReference>
<reference evidence="1 2" key="1">
    <citation type="submission" date="2017-12" db="EMBL/GenBank/DDBJ databases">
        <title>Comparative genomics of Botrytis spp.</title>
        <authorList>
            <person name="Valero-Jimenez C.A."/>
            <person name="Tapia P."/>
            <person name="Veloso J."/>
            <person name="Silva-Moreno E."/>
            <person name="Staats M."/>
            <person name="Valdes J.H."/>
            <person name="Van Kan J.A.L."/>
        </authorList>
    </citation>
    <scope>NUCLEOTIDE SEQUENCE [LARGE SCALE GENOMIC DNA]</scope>
    <source>
        <strain evidence="1 2">Bh0001</strain>
    </source>
</reference>
<comment type="caution">
    <text evidence="1">The sequence shown here is derived from an EMBL/GenBank/DDBJ whole genome shotgun (WGS) entry which is preliminary data.</text>
</comment>
<dbReference type="AlphaFoldDB" id="A0A4Z1GED3"/>
<name>A0A4Z1GED3_9HELO</name>
<keyword evidence="2" id="KW-1185">Reference proteome</keyword>
<gene>
    <name evidence="1" type="ORF">BHYA_0293g00160</name>
</gene>
<evidence type="ECO:0000313" key="1">
    <source>
        <dbReference type="EMBL" id="TGO32731.1"/>
    </source>
</evidence>
<protein>
    <submittedName>
        <fullName evidence="1">Uncharacterized protein</fullName>
    </submittedName>
</protein>
<organism evidence="1 2">
    <name type="scientific">Botrytis hyacinthi</name>
    <dbReference type="NCBI Taxonomy" id="278943"/>
    <lineage>
        <taxon>Eukaryota</taxon>
        <taxon>Fungi</taxon>
        <taxon>Dikarya</taxon>
        <taxon>Ascomycota</taxon>
        <taxon>Pezizomycotina</taxon>
        <taxon>Leotiomycetes</taxon>
        <taxon>Helotiales</taxon>
        <taxon>Sclerotiniaceae</taxon>
        <taxon>Botrytis</taxon>
    </lineage>
</organism>
<sequence>MTDLGFDRAEGLYNEKNCGTKSHRPINETLKVLISIACEEWPKKLYEAEAIIKGEFQSTKD</sequence>
<accession>A0A4Z1GED3</accession>
<evidence type="ECO:0000313" key="2">
    <source>
        <dbReference type="Proteomes" id="UP000297814"/>
    </source>
</evidence>
<dbReference type="EMBL" id="PQXK01000293">
    <property type="protein sequence ID" value="TGO32731.1"/>
    <property type="molecule type" value="Genomic_DNA"/>
</dbReference>